<feature type="compositionally biased region" description="Low complexity" evidence="1">
    <location>
        <begin position="128"/>
        <end position="137"/>
    </location>
</feature>
<feature type="region of interest" description="Disordered" evidence="1">
    <location>
        <begin position="1"/>
        <end position="150"/>
    </location>
</feature>
<evidence type="ECO:0000313" key="3">
    <source>
        <dbReference type="Proteomes" id="UP000240883"/>
    </source>
</evidence>
<organism evidence="2 3">
    <name type="scientific">Corynespora cassiicola Philippines</name>
    <dbReference type="NCBI Taxonomy" id="1448308"/>
    <lineage>
        <taxon>Eukaryota</taxon>
        <taxon>Fungi</taxon>
        <taxon>Dikarya</taxon>
        <taxon>Ascomycota</taxon>
        <taxon>Pezizomycotina</taxon>
        <taxon>Dothideomycetes</taxon>
        <taxon>Pleosporomycetidae</taxon>
        <taxon>Pleosporales</taxon>
        <taxon>Corynesporascaceae</taxon>
        <taxon>Corynespora</taxon>
    </lineage>
</organism>
<feature type="region of interest" description="Disordered" evidence="1">
    <location>
        <begin position="484"/>
        <end position="507"/>
    </location>
</feature>
<evidence type="ECO:0000313" key="2">
    <source>
        <dbReference type="EMBL" id="PSN69652.1"/>
    </source>
</evidence>
<sequence>MSATDKRQRSAPSSASPSLPATADKDAEIILISSASATSSPSEPSPKRSRIGSPRAKGSKDNPVEYNSQFFKDGIVPTEPPSPAQQERDRKLLEQIYETGPPPAPQDEDKPTDVEPADSPADAATLITGGNPTRGNPTPTPQKDAEHNAKYKRVSKAVHEFIDREIKGTKPSKEETEAFTQRAMESEPPDAAEPLLELSQNVKLPRQLLASHRDTLQMNPDYAAFARIPMHSVAVVGQAGVAGNRIGSGLGATQRDRKGSEAAPSPGTRQRARNPNRIALGLGVTHPKDSKRVLSHGEPPSQPTATPIQGLQELPTIGPLGTTAPAAPQAPNPTATTQIPATRNNTLTTTPQATNPPATASRANPTRGTNPRMPFQPYAHPTPHPSVPHPGPPTTPDVPPLHGKYRGLQITLQPEARDLLQRAVVDVAGYVGEVREMRDLIGGMSRPGSRGEHAGSGVGGGRDEGLRKLGEAFVGIVGEVVRREMGGGGSGDGDGVEGKGNSQGGDGRFEQARRWLRMVVEARNGGDLAGLQRAIEEVEKCGWVFE</sequence>
<feature type="compositionally biased region" description="Low complexity" evidence="1">
    <location>
        <begin position="29"/>
        <end position="42"/>
    </location>
</feature>
<evidence type="ECO:0000256" key="1">
    <source>
        <dbReference type="SAM" id="MobiDB-lite"/>
    </source>
</evidence>
<name>A0A2T2NW43_CORCC</name>
<gene>
    <name evidence="2" type="ORF">BS50DRAFT_631646</name>
</gene>
<protein>
    <submittedName>
        <fullName evidence="2">Uncharacterized protein</fullName>
    </submittedName>
</protein>
<dbReference type="Proteomes" id="UP000240883">
    <property type="component" value="Unassembled WGS sequence"/>
</dbReference>
<reference evidence="2 3" key="1">
    <citation type="journal article" date="2018" name="Front. Microbiol.">
        <title>Genome-Wide Analysis of Corynespora cassiicola Leaf Fall Disease Putative Effectors.</title>
        <authorList>
            <person name="Lopez D."/>
            <person name="Ribeiro S."/>
            <person name="Label P."/>
            <person name="Fumanal B."/>
            <person name="Venisse J.S."/>
            <person name="Kohler A."/>
            <person name="de Oliveira R.R."/>
            <person name="Labutti K."/>
            <person name="Lipzen A."/>
            <person name="Lail K."/>
            <person name="Bauer D."/>
            <person name="Ohm R.A."/>
            <person name="Barry K.W."/>
            <person name="Spatafora J."/>
            <person name="Grigoriev I.V."/>
            <person name="Martin F.M."/>
            <person name="Pujade-Renaud V."/>
        </authorList>
    </citation>
    <scope>NUCLEOTIDE SEQUENCE [LARGE SCALE GENOMIC DNA]</scope>
    <source>
        <strain evidence="2 3">Philippines</strain>
    </source>
</reference>
<feature type="region of interest" description="Disordered" evidence="1">
    <location>
        <begin position="247"/>
        <end position="395"/>
    </location>
</feature>
<accession>A0A2T2NW43</accession>
<keyword evidence="3" id="KW-1185">Reference proteome</keyword>
<feature type="compositionally biased region" description="Pro residues" evidence="1">
    <location>
        <begin position="380"/>
        <end position="395"/>
    </location>
</feature>
<feature type="region of interest" description="Disordered" evidence="1">
    <location>
        <begin position="166"/>
        <end position="187"/>
    </location>
</feature>
<feature type="compositionally biased region" description="Low complexity" evidence="1">
    <location>
        <begin position="10"/>
        <end position="21"/>
    </location>
</feature>
<dbReference type="EMBL" id="KZ678132">
    <property type="protein sequence ID" value="PSN69652.1"/>
    <property type="molecule type" value="Genomic_DNA"/>
</dbReference>
<dbReference type="AlphaFoldDB" id="A0A2T2NW43"/>
<feature type="region of interest" description="Disordered" evidence="1">
    <location>
        <begin position="442"/>
        <end position="463"/>
    </location>
</feature>
<feature type="compositionally biased region" description="Basic and acidic residues" evidence="1">
    <location>
        <begin position="166"/>
        <end position="176"/>
    </location>
</feature>
<proteinExistence type="predicted"/>
<feature type="compositionally biased region" description="Low complexity" evidence="1">
    <location>
        <begin position="314"/>
        <end position="360"/>
    </location>
</feature>